<dbReference type="KEGG" id="pdh:B9T62_12245"/>
<keyword evidence="3" id="KW-1185">Reference proteome</keyword>
<keyword evidence="1" id="KW-0472">Membrane</keyword>
<organism evidence="2 3">
    <name type="scientific">Paenibacillus donghaensis</name>
    <dbReference type="NCBI Taxonomy" id="414771"/>
    <lineage>
        <taxon>Bacteria</taxon>
        <taxon>Bacillati</taxon>
        <taxon>Bacillota</taxon>
        <taxon>Bacilli</taxon>
        <taxon>Bacillales</taxon>
        <taxon>Paenibacillaceae</taxon>
        <taxon>Paenibacillus</taxon>
    </lineage>
</organism>
<evidence type="ECO:0008006" key="4">
    <source>
        <dbReference type="Google" id="ProtNLM"/>
    </source>
</evidence>
<evidence type="ECO:0000313" key="2">
    <source>
        <dbReference type="EMBL" id="ASA21481.1"/>
    </source>
</evidence>
<feature type="transmembrane region" description="Helical" evidence="1">
    <location>
        <begin position="70"/>
        <end position="90"/>
    </location>
</feature>
<sequence>MGFSITGTIIALLILLPSLVFFLKFPPVNVPQAIRETAPVYRVLEKIGQMTCLLFMMISKDFFDIQQVNLYMILMIVCILCYYGLWLRYLRAGREFASLWKPVGFIPIPLAVFPVLAFGCAALWGNCIWLGVSTVLLAIGHWTVSWNVYRQTRLL</sequence>
<dbReference type="RefSeq" id="WP_087915489.1">
    <property type="nucleotide sequence ID" value="NZ_CP021780.1"/>
</dbReference>
<reference evidence="2 3" key="1">
    <citation type="submission" date="2017-06" db="EMBL/GenBank/DDBJ databases">
        <title>Complete genome sequence of Paenibacillus donghaensis KCTC 13049T isolated from East Sea sediment, South Korea.</title>
        <authorList>
            <person name="Jung B.K."/>
            <person name="Hong S.-J."/>
            <person name="Shin J.-H."/>
        </authorList>
    </citation>
    <scope>NUCLEOTIDE SEQUENCE [LARGE SCALE GENOMIC DNA]</scope>
    <source>
        <strain evidence="2 3">KCTC 13049</strain>
    </source>
</reference>
<feature type="transmembrane region" description="Helical" evidence="1">
    <location>
        <begin position="130"/>
        <end position="149"/>
    </location>
</feature>
<dbReference type="EMBL" id="CP021780">
    <property type="protein sequence ID" value="ASA21481.1"/>
    <property type="molecule type" value="Genomic_DNA"/>
</dbReference>
<accession>A0A2Z2KN24</accession>
<keyword evidence="1" id="KW-1133">Transmembrane helix</keyword>
<evidence type="ECO:0000256" key="1">
    <source>
        <dbReference type="SAM" id="Phobius"/>
    </source>
</evidence>
<evidence type="ECO:0000313" key="3">
    <source>
        <dbReference type="Proteomes" id="UP000249890"/>
    </source>
</evidence>
<proteinExistence type="predicted"/>
<feature type="transmembrane region" description="Helical" evidence="1">
    <location>
        <begin position="102"/>
        <end position="124"/>
    </location>
</feature>
<protein>
    <recommendedName>
        <fullName evidence="4">Amino acid permease</fullName>
    </recommendedName>
</protein>
<dbReference type="AlphaFoldDB" id="A0A2Z2KN24"/>
<gene>
    <name evidence="2" type="ORF">B9T62_12245</name>
</gene>
<dbReference type="OrthoDB" id="53505at2"/>
<dbReference type="Proteomes" id="UP000249890">
    <property type="component" value="Chromosome"/>
</dbReference>
<name>A0A2Z2KN24_9BACL</name>
<keyword evidence="1" id="KW-0812">Transmembrane</keyword>